<dbReference type="InterPro" id="IPR002611">
    <property type="entry name" value="IstB_ATP-bd"/>
</dbReference>
<dbReference type="EMBL" id="CABQ01000169">
    <property type="protein sequence ID" value="CBI07986.1"/>
    <property type="molecule type" value="Genomic_DNA"/>
</dbReference>
<sequence>MNEISEEPCPQCAGVGMVLRVDASGGRMAKPCVCQEALRRGHRVALARIPRRYEHCILDSFTVLPSADPSLGQAYRTARRFVDAYPVETEGKGLLITGSIGVGKTHLAVGILLALMEQKGVRGLFYDYRELLKEIQHSYNPQVNSTELDVLRPVFEAEVLVLDELGAQKPTDWVWDTVALILNTRYNDKRTTIITTNYADLAPAGSAGSGAGSGQKLLREETLGDRIGERMRSRLAEMCVRVEMQGGDFRQSAGRARFG</sequence>
<evidence type="ECO:0000259" key="1">
    <source>
        <dbReference type="Pfam" id="PF01695"/>
    </source>
</evidence>
<dbReference type="SUPFAM" id="SSF52540">
    <property type="entry name" value="P-loop containing nucleoside triphosphate hydrolases"/>
    <property type="match status" value="1"/>
</dbReference>
<protein>
    <submittedName>
        <fullName evidence="2">DNA replication protein, DNAC-like</fullName>
    </submittedName>
</protein>
<name>E6QL66_9ZZZZ</name>
<dbReference type="PANTHER" id="PTHR30050">
    <property type="entry name" value="CHROMOSOMAL REPLICATION INITIATOR PROTEIN DNAA"/>
    <property type="match status" value="1"/>
</dbReference>
<accession>E6QL66</accession>
<dbReference type="AlphaFoldDB" id="E6QL66"/>
<dbReference type="InterPro" id="IPR027417">
    <property type="entry name" value="P-loop_NTPase"/>
</dbReference>
<gene>
    <name evidence="2" type="ORF">CARN6_1404</name>
</gene>
<organism evidence="2">
    <name type="scientific">mine drainage metagenome</name>
    <dbReference type="NCBI Taxonomy" id="410659"/>
    <lineage>
        <taxon>unclassified sequences</taxon>
        <taxon>metagenomes</taxon>
        <taxon>ecological metagenomes</taxon>
    </lineage>
</organism>
<dbReference type="Pfam" id="PF01695">
    <property type="entry name" value="IstB_IS21"/>
    <property type="match status" value="1"/>
</dbReference>
<proteinExistence type="predicted"/>
<dbReference type="PANTHER" id="PTHR30050:SF4">
    <property type="entry name" value="ATP-BINDING PROTEIN RV3427C IN INSERTION SEQUENCE-RELATED"/>
    <property type="match status" value="1"/>
</dbReference>
<comment type="caution">
    <text evidence="2">The sequence shown here is derived from an EMBL/GenBank/DDBJ whole genome shotgun (WGS) entry which is preliminary data.</text>
</comment>
<dbReference type="Gene3D" id="3.40.50.300">
    <property type="entry name" value="P-loop containing nucleotide triphosphate hydrolases"/>
    <property type="match status" value="1"/>
</dbReference>
<feature type="domain" description="IstB-like ATP-binding" evidence="1">
    <location>
        <begin position="93"/>
        <end position="198"/>
    </location>
</feature>
<evidence type="ECO:0000313" key="2">
    <source>
        <dbReference type="EMBL" id="CBI07986.1"/>
    </source>
</evidence>
<dbReference type="GO" id="GO:0006260">
    <property type="term" value="P:DNA replication"/>
    <property type="evidence" value="ECO:0007669"/>
    <property type="project" value="TreeGrafter"/>
</dbReference>
<reference evidence="2" key="1">
    <citation type="submission" date="2009-10" db="EMBL/GenBank/DDBJ databases">
        <title>Diversity of trophic interactions inside an arsenic-rich microbial ecosystem.</title>
        <authorList>
            <person name="Bertin P.N."/>
            <person name="Heinrich-Salmeron A."/>
            <person name="Pelletier E."/>
            <person name="Goulhen-Chollet F."/>
            <person name="Arsene-Ploetze F."/>
            <person name="Gallien S."/>
            <person name="Calteau A."/>
            <person name="Vallenet D."/>
            <person name="Casiot C."/>
            <person name="Chane-Woon-Ming B."/>
            <person name="Giloteaux L."/>
            <person name="Barakat M."/>
            <person name="Bonnefoy V."/>
            <person name="Bruneel O."/>
            <person name="Chandler M."/>
            <person name="Cleiss J."/>
            <person name="Duran R."/>
            <person name="Elbaz-Poulichet F."/>
            <person name="Fonknechten N."/>
            <person name="Lauga B."/>
            <person name="Mornico D."/>
            <person name="Ortet P."/>
            <person name="Schaeffer C."/>
            <person name="Siguier P."/>
            <person name="Alexander Thil Smith A."/>
            <person name="Van Dorsselaer A."/>
            <person name="Weissenbach J."/>
            <person name="Medigue C."/>
            <person name="Le Paslier D."/>
        </authorList>
    </citation>
    <scope>NUCLEOTIDE SEQUENCE</scope>
</reference>
<dbReference type="GO" id="GO:0005524">
    <property type="term" value="F:ATP binding"/>
    <property type="evidence" value="ECO:0007669"/>
    <property type="project" value="InterPro"/>
</dbReference>